<evidence type="ECO:0000256" key="1">
    <source>
        <dbReference type="SAM" id="MobiDB-lite"/>
    </source>
</evidence>
<dbReference type="PROSITE" id="PS50943">
    <property type="entry name" value="HTH_CROC1"/>
    <property type="match status" value="1"/>
</dbReference>
<evidence type="ECO:0000313" key="4">
    <source>
        <dbReference type="Proteomes" id="UP000509638"/>
    </source>
</evidence>
<dbReference type="Gene3D" id="1.10.260.40">
    <property type="entry name" value="lambda repressor-like DNA-binding domains"/>
    <property type="match status" value="1"/>
</dbReference>
<dbReference type="CDD" id="cd00093">
    <property type="entry name" value="HTH_XRE"/>
    <property type="match status" value="1"/>
</dbReference>
<accession>A0A7D5IW33</accession>
<name>A0A7D5IW33_9MICO</name>
<evidence type="ECO:0000313" key="3">
    <source>
        <dbReference type="EMBL" id="QLD10856.1"/>
    </source>
</evidence>
<sequence length="122" mass="12658">MPTGKTPVPGPLSRHIAVTISSEMRRRGLRQTDIAAEAGMSPSQLSRALSASKVFTVDQLAAVCRAVGLSLSEVVAQASTETVPGAGDIANVTEIRVRPPREDGRAVAKMPEGDRGGDHGDG</sequence>
<dbReference type="GO" id="GO:0003677">
    <property type="term" value="F:DNA binding"/>
    <property type="evidence" value="ECO:0007669"/>
    <property type="project" value="InterPro"/>
</dbReference>
<feature type="domain" description="HTH cro/C1-type" evidence="2">
    <location>
        <begin position="20"/>
        <end position="74"/>
    </location>
</feature>
<dbReference type="SMART" id="SM00530">
    <property type="entry name" value="HTH_XRE"/>
    <property type="match status" value="1"/>
</dbReference>
<dbReference type="Proteomes" id="UP000509638">
    <property type="component" value="Chromosome"/>
</dbReference>
<reference evidence="3 4" key="1">
    <citation type="submission" date="2020-06" db="EMBL/GenBank/DDBJ databases">
        <authorList>
            <person name="Jo H."/>
        </authorList>
    </citation>
    <scope>NUCLEOTIDE SEQUENCE [LARGE SCALE GENOMIC DNA]</scope>
    <source>
        <strain evidence="3 4">I46</strain>
    </source>
</reference>
<dbReference type="InterPro" id="IPR010982">
    <property type="entry name" value="Lambda_DNA-bd_dom_sf"/>
</dbReference>
<dbReference type="RefSeq" id="WP_178010317.1">
    <property type="nucleotide sequence ID" value="NZ_CP058316.1"/>
</dbReference>
<dbReference type="InterPro" id="IPR001387">
    <property type="entry name" value="Cro/C1-type_HTH"/>
</dbReference>
<feature type="region of interest" description="Disordered" evidence="1">
    <location>
        <begin position="99"/>
        <end position="122"/>
    </location>
</feature>
<protein>
    <submittedName>
        <fullName evidence="3">Helix-turn-helix transcriptional regulator</fullName>
    </submittedName>
</protein>
<dbReference type="Pfam" id="PF13560">
    <property type="entry name" value="HTH_31"/>
    <property type="match status" value="1"/>
</dbReference>
<gene>
    <name evidence="3" type="ORF">HW566_03105</name>
</gene>
<dbReference type="SUPFAM" id="SSF47413">
    <property type="entry name" value="lambda repressor-like DNA-binding domains"/>
    <property type="match status" value="1"/>
</dbReference>
<evidence type="ECO:0000259" key="2">
    <source>
        <dbReference type="PROSITE" id="PS50943"/>
    </source>
</evidence>
<organism evidence="3 4">
    <name type="scientific">Microbacterium oleivorans</name>
    <dbReference type="NCBI Taxonomy" id="273677"/>
    <lineage>
        <taxon>Bacteria</taxon>
        <taxon>Bacillati</taxon>
        <taxon>Actinomycetota</taxon>
        <taxon>Actinomycetes</taxon>
        <taxon>Micrococcales</taxon>
        <taxon>Microbacteriaceae</taxon>
        <taxon>Microbacterium</taxon>
    </lineage>
</organism>
<dbReference type="EMBL" id="CP058316">
    <property type="protein sequence ID" value="QLD10856.1"/>
    <property type="molecule type" value="Genomic_DNA"/>
</dbReference>
<dbReference type="AlphaFoldDB" id="A0A7D5IW33"/>
<proteinExistence type="predicted"/>